<dbReference type="EMBL" id="JAVIKH010000002">
    <property type="protein sequence ID" value="MDX8335215.1"/>
    <property type="molecule type" value="Genomic_DNA"/>
</dbReference>
<evidence type="ECO:0000313" key="2">
    <source>
        <dbReference type="EMBL" id="MDX8335215.1"/>
    </source>
</evidence>
<dbReference type="InterPro" id="IPR025248">
    <property type="entry name" value="DUF4007"/>
</dbReference>
<name>A0ABU4W9X3_9FUSO</name>
<comment type="caution">
    <text evidence="2">The sequence shown here is derived from an EMBL/GenBank/DDBJ whole genome shotgun (WGS) entry which is preliminary data.</text>
</comment>
<evidence type="ECO:0000259" key="1">
    <source>
        <dbReference type="Pfam" id="PF13182"/>
    </source>
</evidence>
<dbReference type="RefSeq" id="WP_320312628.1">
    <property type="nucleotide sequence ID" value="NZ_JAVIKH010000002.1"/>
</dbReference>
<dbReference type="Pfam" id="PF13182">
    <property type="entry name" value="DUF4007"/>
    <property type="match status" value="1"/>
</dbReference>
<gene>
    <name evidence="2" type="ORF">RFV38_01700</name>
</gene>
<sequence>MKIIISGHSSFYIRENWINKLFYKVYEKDINKKIDKSFFSKNNLSTAIDTLGVGSKMVESIKYWIDILGIIEKNGDNLELSENAKIVFQLDPYLENLNSLWLLHSNILTKKNEKVLIWDLVFNNQENSNFSKESLEKKAELFCIENRIKYSKKTLEDTINVFIKTYLKDEKALNNPEENMISPFVKLNYLKETGGVYKFVNVNRESISDYLIYYLLFKKIKNQGLINQLSVMDAYDYINKIIRISYLDFEKVVQELELQDEIHVDRAAGLQNITLDTKKYLEKDIIKKILESELVQ</sequence>
<accession>A0ABU4W9X3</accession>
<organism evidence="2 3">
    <name type="scientific">Candidatus Cetobacterium colombiensis</name>
    <dbReference type="NCBI Taxonomy" id="3073100"/>
    <lineage>
        <taxon>Bacteria</taxon>
        <taxon>Fusobacteriati</taxon>
        <taxon>Fusobacteriota</taxon>
        <taxon>Fusobacteriia</taxon>
        <taxon>Fusobacteriales</taxon>
        <taxon>Fusobacteriaceae</taxon>
        <taxon>Cetobacterium</taxon>
    </lineage>
</organism>
<dbReference type="Proteomes" id="UP001279681">
    <property type="component" value="Unassembled WGS sequence"/>
</dbReference>
<keyword evidence="3" id="KW-1185">Reference proteome</keyword>
<feature type="domain" description="DUF4007" evidence="1">
    <location>
        <begin position="6"/>
        <end position="288"/>
    </location>
</feature>
<proteinExistence type="predicted"/>
<reference evidence="3" key="1">
    <citation type="submission" date="2023-07" db="EMBL/GenBank/DDBJ databases">
        <authorList>
            <person name="Colorado M.A."/>
            <person name="Villamil L.M."/>
            <person name="Melo J.F."/>
            <person name="Rodriguez J.A."/>
            <person name="Ruiz R.Y."/>
        </authorList>
    </citation>
    <scope>NUCLEOTIDE SEQUENCE [LARGE SCALE GENOMIC DNA]</scope>
    <source>
        <strain evidence="3">C33</strain>
    </source>
</reference>
<evidence type="ECO:0000313" key="3">
    <source>
        <dbReference type="Proteomes" id="UP001279681"/>
    </source>
</evidence>
<protein>
    <submittedName>
        <fullName evidence="2">DUF4007 family protein</fullName>
    </submittedName>
</protein>